<reference evidence="5" key="1">
    <citation type="journal article" date="2015" name="Genome Announc.">
        <title>Draft Genome Sequence of a Heterotrophic Facultative Anaerobic Thermophilic Bacterium, Ardenticatena maritima Strain 110ST.</title>
        <authorList>
            <person name="Kawaichi S."/>
            <person name="Yoshida T."/>
            <person name="Sako Y."/>
            <person name="Nakamura R."/>
        </authorList>
    </citation>
    <scope>NUCLEOTIDE SEQUENCE [LARGE SCALE GENOMIC DNA]</scope>
    <source>
        <strain evidence="5">110S</strain>
    </source>
</reference>
<keyword evidence="2" id="KW-0238">DNA-binding</keyword>
<accession>A0A0M8K745</accession>
<comment type="caution">
    <text evidence="5">The sequence shown here is derived from an EMBL/GenBank/DDBJ whole genome shotgun (WGS) entry which is preliminary data.</text>
</comment>
<dbReference type="Proteomes" id="UP000050502">
    <property type="component" value="Unassembled WGS sequence"/>
</dbReference>
<dbReference type="InterPro" id="IPR036388">
    <property type="entry name" value="WH-like_DNA-bd_sf"/>
</dbReference>
<dbReference type="InterPro" id="IPR002577">
    <property type="entry name" value="HTH_HxlR"/>
</dbReference>
<dbReference type="PATRIC" id="fig|872965.6.peg.110"/>
<evidence type="ECO:0000313" key="8">
    <source>
        <dbReference type="Proteomes" id="UP000050502"/>
    </source>
</evidence>
<dbReference type="Pfam" id="PF01638">
    <property type="entry name" value="HxlR"/>
    <property type="match status" value="1"/>
</dbReference>
<dbReference type="RefSeq" id="WP_054493014.1">
    <property type="nucleotide sequence ID" value="NZ_BBZA01000116.1"/>
</dbReference>
<evidence type="ECO:0000313" key="6">
    <source>
        <dbReference type="EMBL" id="KPL89115.1"/>
    </source>
</evidence>
<protein>
    <recommendedName>
        <fullName evidence="4">HTH hxlR-type domain-containing protein</fullName>
    </recommendedName>
</protein>
<dbReference type="AlphaFoldDB" id="A0A0M8K745"/>
<dbReference type="EMBL" id="LGKN01000003">
    <property type="protein sequence ID" value="KPL89115.1"/>
    <property type="molecule type" value="Genomic_DNA"/>
</dbReference>
<reference evidence="7" key="3">
    <citation type="submission" date="2015-08" db="EMBL/GenBank/DDBJ databases">
        <title>Draft Genome Sequence of a Heterotrophic Facultative Anaerobic Bacterium Ardenticatena maritima Strain 110S.</title>
        <authorList>
            <person name="Kawaichi S."/>
            <person name="Yoshida T."/>
            <person name="Sako Y."/>
            <person name="Nakamura R."/>
        </authorList>
    </citation>
    <scope>NUCLEOTIDE SEQUENCE [LARGE SCALE GENOMIC DNA]</scope>
    <source>
        <strain evidence="7">110S</strain>
    </source>
</reference>
<evidence type="ECO:0000256" key="3">
    <source>
        <dbReference type="ARBA" id="ARBA00023163"/>
    </source>
</evidence>
<dbReference type="FunCoup" id="A0A0M8K745">
    <property type="interactions" value="4"/>
</dbReference>
<evidence type="ECO:0000259" key="4">
    <source>
        <dbReference type="PROSITE" id="PS51118"/>
    </source>
</evidence>
<evidence type="ECO:0000313" key="5">
    <source>
        <dbReference type="EMBL" id="GAP63135.1"/>
    </source>
</evidence>
<dbReference type="InterPro" id="IPR036390">
    <property type="entry name" value="WH_DNA-bd_sf"/>
</dbReference>
<dbReference type="Gene3D" id="1.10.10.10">
    <property type="entry name" value="Winged helix-like DNA-binding domain superfamily/Winged helix DNA-binding domain"/>
    <property type="match status" value="1"/>
</dbReference>
<dbReference type="CDD" id="cd00090">
    <property type="entry name" value="HTH_ARSR"/>
    <property type="match status" value="1"/>
</dbReference>
<dbReference type="PROSITE" id="PS51118">
    <property type="entry name" value="HTH_HXLR"/>
    <property type="match status" value="1"/>
</dbReference>
<evidence type="ECO:0000256" key="1">
    <source>
        <dbReference type="ARBA" id="ARBA00023015"/>
    </source>
</evidence>
<proteinExistence type="predicted"/>
<organism evidence="5 7">
    <name type="scientific">Ardenticatena maritima</name>
    <dbReference type="NCBI Taxonomy" id="872965"/>
    <lineage>
        <taxon>Bacteria</taxon>
        <taxon>Bacillati</taxon>
        <taxon>Chloroflexota</taxon>
        <taxon>Ardenticatenia</taxon>
        <taxon>Ardenticatenales</taxon>
        <taxon>Ardenticatenaceae</taxon>
        <taxon>Ardenticatena</taxon>
    </lineage>
</organism>
<dbReference type="SUPFAM" id="SSF46785">
    <property type="entry name" value="Winged helix' DNA-binding domain"/>
    <property type="match status" value="1"/>
</dbReference>
<dbReference type="STRING" id="872965.SE16_00845"/>
<evidence type="ECO:0000256" key="2">
    <source>
        <dbReference type="ARBA" id="ARBA00023125"/>
    </source>
</evidence>
<gene>
    <name evidence="5" type="ORF">ARMA_1559</name>
    <name evidence="6" type="ORF">SE16_00845</name>
</gene>
<dbReference type="OrthoDB" id="9800966at2"/>
<keyword evidence="1" id="KW-0805">Transcription regulation</keyword>
<evidence type="ECO:0000313" key="7">
    <source>
        <dbReference type="Proteomes" id="UP000037784"/>
    </source>
</evidence>
<name>A0A0M8K745_9CHLR</name>
<sequence length="111" mass="12650">MPHKKTEHQLSQSKCPIARAAALVGDPWVLLILRELREEARRFNELRNAIANISPRTLSARLKFLEQEGIVARTVIPETPPHVEYSLTEKGRALVPIIAQLQEYGETWLKT</sequence>
<dbReference type="InterPro" id="IPR011991">
    <property type="entry name" value="ArsR-like_HTH"/>
</dbReference>
<reference evidence="6 8" key="2">
    <citation type="submission" date="2015-07" db="EMBL/GenBank/DDBJ databases">
        <title>Whole genome sequence of Ardenticatena maritima DSM 23922.</title>
        <authorList>
            <person name="Hemp J."/>
            <person name="Ward L.M."/>
            <person name="Pace L.A."/>
            <person name="Fischer W.W."/>
        </authorList>
    </citation>
    <scope>NUCLEOTIDE SEQUENCE [LARGE SCALE GENOMIC DNA]</scope>
    <source>
        <strain evidence="6 8">110S</strain>
    </source>
</reference>
<dbReference type="PANTHER" id="PTHR33204:SF18">
    <property type="entry name" value="TRANSCRIPTIONAL REGULATORY PROTEIN"/>
    <property type="match status" value="1"/>
</dbReference>
<keyword evidence="7" id="KW-1185">Reference proteome</keyword>
<dbReference type="PANTHER" id="PTHR33204">
    <property type="entry name" value="TRANSCRIPTIONAL REGULATOR, MARR FAMILY"/>
    <property type="match status" value="1"/>
</dbReference>
<feature type="domain" description="HTH hxlR-type" evidence="4">
    <location>
        <begin position="15"/>
        <end position="111"/>
    </location>
</feature>
<dbReference type="GO" id="GO:0003677">
    <property type="term" value="F:DNA binding"/>
    <property type="evidence" value="ECO:0007669"/>
    <property type="project" value="UniProtKB-KW"/>
</dbReference>
<dbReference type="Proteomes" id="UP000037784">
    <property type="component" value="Unassembled WGS sequence"/>
</dbReference>
<keyword evidence="3" id="KW-0804">Transcription</keyword>
<dbReference type="EMBL" id="BBZA01000116">
    <property type="protein sequence ID" value="GAP63135.1"/>
    <property type="molecule type" value="Genomic_DNA"/>
</dbReference>